<gene>
    <name evidence="7" type="ORF">Purlil1_12202</name>
    <name evidence="8" type="ORF">VFPBJ_08366</name>
    <name evidence="9" type="ORF">VFPFJ_08958</name>
</gene>
<keyword evidence="4 6" id="KW-0472">Membrane</keyword>
<keyword evidence="11" id="KW-1185">Reference proteome</keyword>
<dbReference type="AlphaFoldDB" id="A0A179GYT2"/>
<name>A0A179GYT2_PURLI</name>
<evidence type="ECO:0000256" key="6">
    <source>
        <dbReference type="SAM" id="Phobius"/>
    </source>
</evidence>
<dbReference type="PANTHER" id="PTHR35042">
    <property type="entry name" value="ANTHRONE OXYGENASE ENCC"/>
    <property type="match status" value="1"/>
</dbReference>
<evidence type="ECO:0000256" key="3">
    <source>
        <dbReference type="ARBA" id="ARBA00022989"/>
    </source>
</evidence>
<evidence type="ECO:0000313" key="11">
    <source>
        <dbReference type="Proteomes" id="UP001287286"/>
    </source>
</evidence>
<keyword evidence="3 6" id="KW-1133">Transmembrane helix</keyword>
<dbReference type="Pfam" id="PF08592">
    <property type="entry name" value="Anthrone_oxy"/>
    <property type="match status" value="1"/>
</dbReference>
<evidence type="ECO:0008006" key="12">
    <source>
        <dbReference type="Google" id="ProtNLM"/>
    </source>
</evidence>
<feature type="transmembrane region" description="Helical" evidence="6">
    <location>
        <begin position="138"/>
        <end position="156"/>
    </location>
</feature>
<feature type="transmembrane region" description="Helical" evidence="6">
    <location>
        <begin position="86"/>
        <end position="104"/>
    </location>
</feature>
<dbReference type="Proteomes" id="UP000078240">
    <property type="component" value="Unassembled WGS sequence"/>
</dbReference>
<comment type="similarity">
    <text evidence="5">Belongs to the anthrone oxygenase family.</text>
</comment>
<evidence type="ECO:0000313" key="8">
    <source>
        <dbReference type="EMBL" id="OAQ76006.1"/>
    </source>
</evidence>
<keyword evidence="2 6" id="KW-0812">Transmembrane</keyword>
<dbReference type="GO" id="GO:0016020">
    <property type="term" value="C:membrane"/>
    <property type="evidence" value="ECO:0007669"/>
    <property type="project" value="UniProtKB-SubCell"/>
</dbReference>
<reference evidence="9 10" key="1">
    <citation type="submission" date="2016-02" db="EMBL/GenBank/DDBJ databases">
        <title>Biosynthesis of antibiotic leucinostatins and their inhibition on Phytophthora in bio-control Purpureocillium lilacinum.</title>
        <authorList>
            <person name="Wang G."/>
            <person name="Liu Z."/>
            <person name="Lin R."/>
            <person name="Li E."/>
            <person name="Mao Z."/>
            <person name="Ling J."/>
            <person name="Yin W."/>
            <person name="Xie B."/>
        </authorList>
    </citation>
    <scope>NUCLEOTIDE SEQUENCE [LARGE SCALE GENOMIC DNA]</scope>
    <source>
        <strain evidence="8">PLBJ-1</strain>
        <strain evidence="9">PLFJ-1</strain>
    </source>
</reference>
<evidence type="ECO:0000256" key="2">
    <source>
        <dbReference type="ARBA" id="ARBA00022692"/>
    </source>
</evidence>
<sequence length="160" mass="16812">MQLSGPTLVAVATGIVGSAWASGVITSLTLISIPSAKAVPEKATAFWADVYARGANLMPRAGATVALAYTYAAYDVRRAGGQWQLFAAAAASVVGIVPFTLLVMTDTNDKLHKLNKDGTSGTEPQAKELLDRWGIMNFMRGLLPLAGTILGIKAYLDNSQ</sequence>
<reference evidence="7" key="2">
    <citation type="submission" date="2023-11" db="EMBL/GenBank/DDBJ databases">
        <authorList>
            <person name="Beijen E."/>
            <person name="Ohm R.A."/>
        </authorList>
    </citation>
    <scope>NUCLEOTIDE SEQUENCE</scope>
    <source>
        <strain evidence="7">CBS 150709</strain>
    </source>
</reference>
<dbReference type="GeneID" id="28891080"/>
<reference evidence="7 11" key="3">
    <citation type="journal article" date="2024" name="Microbiol. Resour. Announc.">
        <title>Genome annotations for the ascomycete fungi Trichoderma harzianum, Trichoderma aggressivum, and Purpureocillium lilacinum.</title>
        <authorList>
            <person name="Beijen E.P.W."/>
            <person name="Ohm R.A."/>
        </authorList>
    </citation>
    <scope>NUCLEOTIDE SEQUENCE [LARGE SCALE GENOMIC DNA]</scope>
    <source>
        <strain evidence="7 11">CBS 150709</strain>
    </source>
</reference>
<organism evidence="9 10">
    <name type="scientific">Purpureocillium lilacinum</name>
    <name type="common">Paecilomyces lilacinus</name>
    <dbReference type="NCBI Taxonomy" id="33203"/>
    <lineage>
        <taxon>Eukaryota</taxon>
        <taxon>Fungi</taxon>
        <taxon>Dikarya</taxon>
        <taxon>Ascomycota</taxon>
        <taxon>Pezizomycotina</taxon>
        <taxon>Sordariomycetes</taxon>
        <taxon>Hypocreomycetidae</taxon>
        <taxon>Hypocreales</taxon>
        <taxon>Ophiocordycipitaceae</taxon>
        <taxon>Purpureocillium</taxon>
    </lineage>
</organism>
<comment type="caution">
    <text evidence="9">The sequence shown here is derived from an EMBL/GenBank/DDBJ whole genome shotgun (WGS) entry which is preliminary data.</text>
</comment>
<comment type="subcellular location">
    <subcellularLocation>
        <location evidence="1">Membrane</location>
        <topology evidence="1">Multi-pass membrane protein</topology>
    </subcellularLocation>
</comment>
<evidence type="ECO:0000256" key="1">
    <source>
        <dbReference type="ARBA" id="ARBA00004141"/>
    </source>
</evidence>
<dbReference type="OMA" id="MWPLAGF"/>
<evidence type="ECO:0000256" key="5">
    <source>
        <dbReference type="ARBA" id="ARBA00034313"/>
    </source>
</evidence>
<evidence type="ECO:0000313" key="7">
    <source>
        <dbReference type="EMBL" id="KAK4077698.1"/>
    </source>
</evidence>
<dbReference type="InterPro" id="IPR013901">
    <property type="entry name" value="Anthrone_oxy"/>
</dbReference>
<protein>
    <recommendedName>
        <fullName evidence="12">Noranthrone monooxygenase</fullName>
    </recommendedName>
</protein>
<proteinExistence type="inferred from homology"/>
<dbReference type="Proteomes" id="UP001287286">
    <property type="component" value="Unassembled WGS sequence"/>
</dbReference>
<evidence type="ECO:0000313" key="10">
    <source>
        <dbReference type="Proteomes" id="UP000078340"/>
    </source>
</evidence>
<dbReference type="EMBL" id="LSBH01000007">
    <property type="protein sequence ID" value="OAQ76006.1"/>
    <property type="molecule type" value="Genomic_DNA"/>
</dbReference>
<accession>A0A179GYT2</accession>
<dbReference type="RefSeq" id="XP_018175783.1">
    <property type="nucleotide sequence ID" value="XM_018326031.1"/>
</dbReference>
<dbReference type="PANTHER" id="PTHR35042:SF1">
    <property type="entry name" value="DUF1772-DOMAIN-CONTAINING PROTEIN"/>
    <property type="match status" value="1"/>
</dbReference>
<evidence type="ECO:0000256" key="4">
    <source>
        <dbReference type="ARBA" id="ARBA00023136"/>
    </source>
</evidence>
<evidence type="ECO:0000313" key="9">
    <source>
        <dbReference type="EMBL" id="OAQ83155.1"/>
    </source>
</evidence>
<dbReference type="Proteomes" id="UP000078340">
    <property type="component" value="Unassembled WGS sequence"/>
</dbReference>
<dbReference type="KEGG" id="plj:28891080"/>
<dbReference type="EMBL" id="JAWRVI010000092">
    <property type="protein sequence ID" value="KAK4077698.1"/>
    <property type="molecule type" value="Genomic_DNA"/>
</dbReference>
<dbReference type="EMBL" id="LSBI01000008">
    <property type="protein sequence ID" value="OAQ83155.1"/>
    <property type="molecule type" value="Genomic_DNA"/>
</dbReference>